<reference evidence="2 3" key="1">
    <citation type="submission" date="2014-06" db="EMBL/GenBank/DDBJ databases">
        <authorList>
            <person name="Bishop-Lilly K.A."/>
            <person name="Broomall S.M."/>
            <person name="Chain P.S."/>
            <person name="Chertkov O."/>
            <person name="Coyne S.R."/>
            <person name="Daligault H.E."/>
            <person name="Davenport K.W."/>
            <person name="Erkkila T."/>
            <person name="Frey K.G."/>
            <person name="Gibbons H.S."/>
            <person name="Gu W."/>
            <person name="Jaissle J."/>
            <person name="Johnson S.L."/>
            <person name="Koroleva G.I."/>
            <person name="Ladner J.T."/>
            <person name="Lo C.-C."/>
            <person name="Minogue T.D."/>
            <person name="Munk C."/>
            <person name="Palacios G.F."/>
            <person name="Redden C.L."/>
            <person name="Rosenzweig C.N."/>
            <person name="Scholz M.B."/>
            <person name="Teshima H."/>
            <person name="Xu Y."/>
        </authorList>
    </citation>
    <scope>NUCLEOTIDE SEQUENCE [LARGE SCALE GENOMIC DNA]</scope>
    <source>
        <strain evidence="2 3">DWS 37UF10B-2</strain>
    </source>
</reference>
<name>A0AA88Z0H2_BURCE</name>
<gene>
    <name evidence="2" type="ORF">DM43_3513</name>
</gene>
<sequence>MRAFICAVLLAHLSLVSAQTNLSSPASVGTSLIPNASPPINTTASVTSGSNVITVANAAGVAVGMGVYGGFVSECSTANAAYTNAYVTAVNGNSITMSCPSTQTNSLPVQFGQQRISNESAILANNLGAYYAKIGSSSNGNSAAWLNQVSTGQDYQATSALQVVVPPGGGYGITTAARSSDATGGASAFPFQSILYLDSWPNNHYGAENTYLQDNLTAATDGKAPHFQMEQSINSLWTQQDEDPYTINKPGQTILHRYDCGTGQQSPPYPNNCTSAVDIVKNGAKLLNGIVVSSDALDTSGGFGKVLSMPLNNGLIWFSAANAYSATISSKSPGMLDINVPTSGSGIRLNGSLLISAQAPSISSGFGSGASVVASNGTAAFRISVGASPGSGGTLGMPEAPNGWVCDGSDLSQMNSSAFYFRQTAFTKTSVSMAMYNTSGVQSNLIAGDTVVMKCVAF</sequence>
<proteinExistence type="predicted"/>
<feature type="chain" id="PRO_5041692699" description="Secreted protein" evidence="1">
    <location>
        <begin position="19"/>
        <end position="458"/>
    </location>
</feature>
<accession>A0AA88Z0H2</accession>
<dbReference type="EMBL" id="JPGD01000005">
    <property type="protein sequence ID" value="KGB98504.1"/>
    <property type="molecule type" value="Genomic_DNA"/>
</dbReference>
<organism evidence="2 3">
    <name type="scientific">Burkholderia cepacia</name>
    <name type="common">Pseudomonas cepacia</name>
    <dbReference type="NCBI Taxonomy" id="292"/>
    <lineage>
        <taxon>Bacteria</taxon>
        <taxon>Pseudomonadati</taxon>
        <taxon>Pseudomonadota</taxon>
        <taxon>Betaproteobacteria</taxon>
        <taxon>Burkholderiales</taxon>
        <taxon>Burkholderiaceae</taxon>
        <taxon>Burkholderia</taxon>
        <taxon>Burkholderia cepacia complex</taxon>
    </lineage>
</organism>
<evidence type="ECO:0000313" key="3">
    <source>
        <dbReference type="Proteomes" id="UP000029575"/>
    </source>
</evidence>
<evidence type="ECO:0000313" key="2">
    <source>
        <dbReference type="EMBL" id="KGB98504.1"/>
    </source>
</evidence>
<protein>
    <recommendedName>
        <fullName evidence="4">Secreted protein</fullName>
    </recommendedName>
</protein>
<evidence type="ECO:0000256" key="1">
    <source>
        <dbReference type="SAM" id="SignalP"/>
    </source>
</evidence>
<dbReference type="RefSeq" id="WP_155294444.1">
    <property type="nucleotide sequence ID" value="NZ_KN150854.1"/>
</dbReference>
<keyword evidence="1" id="KW-0732">Signal</keyword>
<dbReference type="AlphaFoldDB" id="A0AA88Z0H2"/>
<evidence type="ECO:0008006" key="4">
    <source>
        <dbReference type="Google" id="ProtNLM"/>
    </source>
</evidence>
<dbReference type="Proteomes" id="UP000029575">
    <property type="component" value="Unassembled WGS sequence"/>
</dbReference>
<feature type="signal peptide" evidence="1">
    <location>
        <begin position="1"/>
        <end position="18"/>
    </location>
</feature>
<comment type="caution">
    <text evidence="2">The sequence shown here is derived from an EMBL/GenBank/DDBJ whole genome shotgun (WGS) entry which is preliminary data.</text>
</comment>